<protein>
    <submittedName>
        <fullName evidence="3">Uncharacterized protein</fullName>
    </submittedName>
</protein>
<dbReference type="VEuPathDB" id="TriTrypDB:LdCL_140007200"/>
<name>A0A504XEZ5_LEIDO</name>
<accession>A0A504XEZ5</accession>
<feature type="chain" id="PRO_5021387606" evidence="2">
    <location>
        <begin position="24"/>
        <end position="213"/>
    </location>
</feature>
<organism evidence="3 4">
    <name type="scientific">Leishmania donovani</name>
    <dbReference type="NCBI Taxonomy" id="5661"/>
    <lineage>
        <taxon>Eukaryota</taxon>
        <taxon>Discoba</taxon>
        <taxon>Euglenozoa</taxon>
        <taxon>Kinetoplastea</taxon>
        <taxon>Metakinetoplastina</taxon>
        <taxon>Trypanosomatida</taxon>
        <taxon>Trypanosomatidae</taxon>
        <taxon>Leishmaniinae</taxon>
        <taxon>Leishmania</taxon>
    </lineage>
</organism>
<feature type="signal peptide" evidence="2">
    <location>
        <begin position="1"/>
        <end position="23"/>
    </location>
</feature>
<gene>
    <name evidence="3" type="ORF">CGC21_4520</name>
</gene>
<reference evidence="4" key="1">
    <citation type="submission" date="2019-02" db="EMBL/GenBank/DDBJ databases">
        <title>FDA dAtabase for Regulatory Grade micrObial Sequences (FDA-ARGOS): Supporting development and validation of Infectious Disease Dx tests.</title>
        <authorList>
            <person name="Duncan R."/>
            <person name="Fisher C."/>
            <person name="Tallon L."/>
            <person name="Sadzewicz L."/>
            <person name="Sengamalay N."/>
            <person name="Ott S."/>
            <person name="Godinez A."/>
            <person name="Nagaraj S."/>
            <person name="Vavikolanu K."/>
            <person name="Nadendla S."/>
            <person name="Aluvathingal J."/>
            <person name="Sichtig H."/>
        </authorList>
    </citation>
    <scope>NUCLEOTIDE SEQUENCE [LARGE SCALE GENOMIC DNA]</scope>
    <source>
        <strain evidence="4">FDAARGOS_361</strain>
    </source>
</reference>
<dbReference type="Proteomes" id="UP000318447">
    <property type="component" value="Unassembled WGS sequence"/>
</dbReference>
<sequence>MSPHVHHLTPVLLLLATARGCHTLLPNVKQHWTGTGCCTRFGATCADGGKAGLLFPSYHATKPGSLLIAGGGAGHRGNAIGAAAHALWSTAPGSSVFRRQLPTRCVLMARVNSGIGCSATSAAEAAGYGAPLSVSSASRTDEKPAPPGTAPSSPSSHDGNACATFIEAVCPSADSVANSQLVPYIEFACCSNYSSTATLCGGMMRLMRSGKVY</sequence>
<feature type="region of interest" description="Disordered" evidence="1">
    <location>
        <begin position="134"/>
        <end position="158"/>
    </location>
</feature>
<comment type="caution">
    <text evidence="3">The sequence shown here is derived from an EMBL/GenBank/DDBJ whole genome shotgun (WGS) entry which is preliminary data.</text>
</comment>
<evidence type="ECO:0000256" key="2">
    <source>
        <dbReference type="SAM" id="SignalP"/>
    </source>
</evidence>
<dbReference type="EMBL" id="RHLC01000026">
    <property type="protein sequence ID" value="TPP46205.1"/>
    <property type="molecule type" value="Genomic_DNA"/>
</dbReference>
<evidence type="ECO:0000256" key="1">
    <source>
        <dbReference type="SAM" id="MobiDB-lite"/>
    </source>
</evidence>
<evidence type="ECO:0000313" key="3">
    <source>
        <dbReference type="EMBL" id="TPP46205.1"/>
    </source>
</evidence>
<evidence type="ECO:0000313" key="4">
    <source>
        <dbReference type="Proteomes" id="UP000318447"/>
    </source>
</evidence>
<dbReference type="AlphaFoldDB" id="A0A504XEZ5"/>
<keyword evidence="2" id="KW-0732">Signal</keyword>
<proteinExistence type="predicted"/>
<dbReference type="VEuPathDB" id="TriTrypDB:LDHU3_14.0300"/>